<keyword evidence="2" id="KW-1185">Reference proteome</keyword>
<gene>
    <name evidence="1" type="ORF">MM817_03303</name>
</gene>
<dbReference type="PANTHER" id="PTHR30255:SF2">
    <property type="entry name" value="SINGLE-STRANDED-DNA-SPECIFIC EXONUCLEASE RECJ"/>
    <property type="match status" value="1"/>
</dbReference>
<dbReference type="SUPFAM" id="SSF64182">
    <property type="entry name" value="DHH phosphoesterases"/>
    <property type="match status" value="1"/>
</dbReference>
<comment type="caution">
    <text evidence="1">The sequence shown here is derived from an EMBL/GenBank/DDBJ whole genome shotgun (WGS) entry which is preliminary data.</text>
</comment>
<protein>
    <submittedName>
        <fullName evidence="1">Uncharacterized protein</fullName>
    </submittedName>
</protein>
<accession>A0A9X2AD85</accession>
<dbReference type="Proteomes" id="UP001139263">
    <property type="component" value="Unassembled WGS sequence"/>
</dbReference>
<dbReference type="Gene3D" id="3.90.1640.30">
    <property type="match status" value="1"/>
</dbReference>
<dbReference type="AlphaFoldDB" id="A0A9X2AD85"/>
<dbReference type="InterPro" id="IPR051673">
    <property type="entry name" value="SSDNA_exonuclease_RecJ"/>
</dbReference>
<dbReference type="EMBL" id="JALBUF010000101">
    <property type="protein sequence ID" value="MCI0185003.1"/>
    <property type="molecule type" value="Genomic_DNA"/>
</dbReference>
<dbReference type="InterPro" id="IPR038763">
    <property type="entry name" value="DHH_sf"/>
</dbReference>
<organism evidence="1 2">
    <name type="scientific">Sulfoacidibacillus ferrooxidans</name>
    <dbReference type="NCBI Taxonomy" id="2005001"/>
    <lineage>
        <taxon>Bacteria</taxon>
        <taxon>Bacillati</taxon>
        <taxon>Bacillota</taxon>
        <taxon>Bacilli</taxon>
        <taxon>Bacillales</taxon>
        <taxon>Alicyclobacillaceae</taxon>
        <taxon>Sulfoacidibacillus</taxon>
    </lineage>
</organism>
<proteinExistence type="predicted"/>
<evidence type="ECO:0000313" key="2">
    <source>
        <dbReference type="Proteomes" id="UP001139263"/>
    </source>
</evidence>
<sequence>MANSKQGVTSTHVAFQLAPRINAIGRLAHAKRAVELLLADDPQEAERLALEAHALNQKRQAIQEHIYMSALAQIEEHAWTDQTLVVAGEAWHETSYLMSST</sequence>
<dbReference type="PANTHER" id="PTHR30255">
    <property type="entry name" value="SINGLE-STRANDED-DNA-SPECIFIC EXONUCLEASE RECJ"/>
    <property type="match status" value="1"/>
</dbReference>
<evidence type="ECO:0000313" key="1">
    <source>
        <dbReference type="EMBL" id="MCI0185003.1"/>
    </source>
</evidence>
<name>A0A9X2AD85_9BACL</name>
<reference evidence="1" key="1">
    <citation type="submission" date="2022-03" db="EMBL/GenBank/DDBJ databases">
        <title>Draft Genome Sequence of Firmicute Strain S0AB, a Heterotrophic Iron/Sulfur-Oxidizing Extreme Acidophile.</title>
        <authorList>
            <person name="Vergara E."/>
            <person name="Pakostova E."/>
            <person name="Johnson D.B."/>
            <person name="Holmes D.S."/>
        </authorList>
    </citation>
    <scope>NUCLEOTIDE SEQUENCE</scope>
    <source>
        <strain evidence="1">S0AB</strain>
    </source>
</reference>